<evidence type="ECO:0000313" key="1">
    <source>
        <dbReference type="EMBL" id="KAI3792804.1"/>
    </source>
</evidence>
<proteinExistence type="predicted"/>
<comment type="caution">
    <text evidence="1">The sequence shown here is derived from an EMBL/GenBank/DDBJ whole genome shotgun (WGS) entry which is preliminary data.</text>
</comment>
<keyword evidence="2" id="KW-1185">Reference proteome</keyword>
<name>A0ACB9HA89_CICIN</name>
<gene>
    <name evidence="1" type="ORF">L2E82_06695</name>
</gene>
<dbReference type="EMBL" id="CM042009">
    <property type="protein sequence ID" value="KAI3792804.1"/>
    <property type="molecule type" value="Genomic_DNA"/>
</dbReference>
<dbReference type="Proteomes" id="UP001055811">
    <property type="component" value="Linkage Group LG01"/>
</dbReference>
<reference evidence="1 2" key="2">
    <citation type="journal article" date="2022" name="Mol. Ecol. Resour.">
        <title>The genomes of chicory, endive, great burdock and yacon provide insights into Asteraceae paleo-polyploidization history and plant inulin production.</title>
        <authorList>
            <person name="Fan W."/>
            <person name="Wang S."/>
            <person name="Wang H."/>
            <person name="Wang A."/>
            <person name="Jiang F."/>
            <person name="Liu H."/>
            <person name="Zhao H."/>
            <person name="Xu D."/>
            <person name="Zhang Y."/>
        </authorList>
    </citation>
    <scope>NUCLEOTIDE SEQUENCE [LARGE SCALE GENOMIC DNA]</scope>
    <source>
        <strain evidence="2">cv. Punajuju</strain>
        <tissue evidence="1">Leaves</tissue>
    </source>
</reference>
<protein>
    <submittedName>
        <fullName evidence="1">Uncharacterized protein</fullName>
    </submittedName>
</protein>
<evidence type="ECO:0000313" key="2">
    <source>
        <dbReference type="Proteomes" id="UP001055811"/>
    </source>
</evidence>
<accession>A0ACB9HA89</accession>
<reference evidence="2" key="1">
    <citation type="journal article" date="2022" name="Mol. Ecol. Resour.">
        <title>The genomes of chicory, endive, great burdock and yacon provide insights into Asteraceae palaeo-polyploidization history and plant inulin production.</title>
        <authorList>
            <person name="Fan W."/>
            <person name="Wang S."/>
            <person name="Wang H."/>
            <person name="Wang A."/>
            <person name="Jiang F."/>
            <person name="Liu H."/>
            <person name="Zhao H."/>
            <person name="Xu D."/>
            <person name="Zhang Y."/>
        </authorList>
    </citation>
    <scope>NUCLEOTIDE SEQUENCE [LARGE SCALE GENOMIC DNA]</scope>
    <source>
        <strain evidence="2">cv. Punajuju</strain>
    </source>
</reference>
<sequence>MRELALLMFFRVIDVGNLPRNCLDRPCACYRYGSMDHLHVSCPNAMLEVPRIDAKPEVNERKDDVSNISGTVQGKVFQMTLKEARVDPDVVADVRLTPVANAQRRFLVSVSCRSSRSQPVVGRLDLNHSDSSSVLCATLQYIGRLEILDRYFIVYDLRHQSTATPFFLLKSTFPSYIFPTPVSGGKRRRKTISFFCTLYIFCW</sequence>
<organism evidence="1 2">
    <name type="scientific">Cichorium intybus</name>
    <name type="common">Chicory</name>
    <dbReference type="NCBI Taxonomy" id="13427"/>
    <lineage>
        <taxon>Eukaryota</taxon>
        <taxon>Viridiplantae</taxon>
        <taxon>Streptophyta</taxon>
        <taxon>Embryophyta</taxon>
        <taxon>Tracheophyta</taxon>
        <taxon>Spermatophyta</taxon>
        <taxon>Magnoliopsida</taxon>
        <taxon>eudicotyledons</taxon>
        <taxon>Gunneridae</taxon>
        <taxon>Pentapetalae</taxon>
        <taxon>asterids</taxon>
        <taxon>campanulids</taxon>
        <taxon>Asterales</taxon>
        <taxon>Asteraceae</taxon>
        <taxon>Cichorioideae</taxon>
        <taxon>Cichorieae</taxon>
        <taxon>Cichoriinae</taxon>
        <taxon>Cichorium</taxon>
    </lineage>
</organism>